<protein>
    <submittedName>
        <fullName evidence="8">Aromatic ring-hydroxylating dioxygenase subunit alpha</fullName>
    </submittedName>
</protein>
<evidence type="ECO:0000259" key="7">
    <source>
        <dbReference type="PROSITE" id="PS51296"/>
    </source>
</evidence>
<accession>A0ABP8HKC1</accession>
<keyword evidence="3" id="KW-0479">Metal-binding</keyword>
<evidence type="ECO:0000256" key="6">
    <source>
        <dbReference type="ARBA" id="ARBA00023014"/>
    </source>
</evidence>
<keyword evidence="4" id="KW-0560">Oxidoreductase</keyword>
<dbReference type="Pfam" id="PF00848">
    <property type="entry name" value="Ring_hydroxyl_A"/>
    <property type="match status" value="1"/>
</dbReference>
<dbReference type="SUPFAM" id="SSF50022">
    <property type="entry name" value="ISP domain"/>
    <property type="match status" value="1"/>
</dbReference>
<evidence type="ECO:0000256" key="5">
    <source>
        <dbReference type="ARBA" id="ARBA00023004"/>
    </source>
</evidence>
<reference evidence="9" key="1">
    <citation type="journal article" date="2019" name="Int. J. Syst. Evol. Microbiol.">
        <title>The Global Catalogue of Microorganisms (GCM) 10K type strain sequencing project: providing services to taxonomists for standard genome sequencing and annotation.</title>
        <authorList>
            <consortium name="The Broad Institute Genomics Platform"/>
            <consortium name="The Broad Institute Genome Sequencing Center for Infectious Disease"/>
            <person name="Wu L."/>
            <person name="Ma J."/>
        </authorList>
    </citation>
    <scope>NUCLEOTIDE SEQUENCE [LARGE SCALE GENOMIC DNA]</scope>
    <source>
        <strain evidence="9">JCM 17666</strain>
    </source>
</reference>
<evidence type="ECO:0000256" key="1">
    <source>
        <dbReference type="ARBA" id="ARBA00008751"/>
    </source>
</evidence>
<dbReference type="PANTHER" id="PTHR43756">
    <property type="entry name" value="CHOLINE MONOOXYGENASE, CHLOROPLASTIC"/>
    <property type="match status" value="1"/>
</dbReference>
<dbReference type="InterPro" id="IPR036922">
    <property type="entry name" value="Rieske_2Fe-2S_sf"/>
</dbReference>
<gene>
    <name evidence="8" type="ORF">GCM10023144_40340</name>
</gene>
<dbReference type="Gene3D" id="3.90.380.10">
    <property type="entry name" value="Naphthalene 1,2-dioxygenase Alpha Subunit, Chain A, domain 1"/>
    <property type="match status" value="1"/>
</dbReference>
<dbReference type="InterPro" id="IPR001663">
    <property type="entry name" value="Rng_hydr_dOase-A"/>
</dbReference>
<keyword evidence="2" id="KW-0001">2Fe-2S</keyword>
<dbReference type="GO" id="GO:0051213">
    <property type="term" value="F:dioxygenase activity"/>
    <property type="evidence" value="ECO:0007669"/>
    <property type="project" value="UniProtKB-KW"/>
</dbReference>
<evidence type="ECO:0000313" key="9">
    <source>
        <dbReference type="Proteomes" id="UP001501671"/>
    </source>
</evidence>
<dbReference type="InterPro" id="IPR017941">
    <property type="entry name" value="Rieske_2Fe-2S"/>
</dbReference>
<evidence type="ECO:0000256" key="4">
    <source>
        <dbReference type="ARBA" id="ARBA00023002"/>
    </source>
</evidence>
<sequence>MNSTSILEASAVRSWPEQQRDARIPAWIYSDPALFEREMEVFHTGPTWNFVGLECEIAQPGAYKRSWIGTRQVVMVRDENGEIQVLENRCAHRGAMLVWENKGVVKDFTCPYHHWNYDLQGNLLGLPFFRGAMGKGGMPRDFKKAEHSLRRLRVALRGGLVWATYSDETPPLDDYLGPEIGALVDRAAGGGRPLKLLGYNRQLLPCNWKLYLENSRDPYHATLLHSFFVTFGLLRTDTAFKAVPTIGGRHAIMASTYSAATANTQNEVTKELASLKSDFRLEDMELVKPVDEFGDSSMINFSVLPSVFFQQHGNSLALRHIIPKSPTQTELSWTHYGFADDDEAMENRRIKQANLMGPAGYVAIDDSEVLAMMQPSVNAAPDSVQVVEMGGRDVSPQETMVTETLIRGFYSYYREKMGL</sequence>
<evidence type="ECO:0000256" key="3">
    <source>
        <dbReference type="ARBA" id="ARBA00022723"/>
    </source>
</evidence>
<name>A0ABP8HKC1_9BURK</name>
<dbReference type="RefSeq" id="WP_345251702.1">
    <property type="nucleotide sequence ID" value="NZ_BAABFO010000026.1"/>
</dbReference>
<dbReference type="Gene3D" id="2.102.10.10">
    <property type="entry name" value="Rieske [2Fe-2S] iron-sulphur domain"/>
    <property type="match status" value="1"/>
</dbReference>
<comment type="caution">
    <text evidence="8">The sequence shown here is derived from an EMBL/GenBank/DDBJ whole genome shotgun (WGS) entry which is preliminary data.</text>
</comment>
<keyword evidence="8" id="KW-0223">Dioxygenase</keyword>
<dbReference type="PROSITE" id="PS51296">
    <property type="entry name" value="RIESKE"/>
    <property type="match status" value="1"/>
</dbReference>
<dbReference type="SUPFAM" id="SSF55961">
    <property type="entry name" value="Bet v1-like"/>
    <property type="match status" value="1"/>
</dbReference>
<keyword evidence="5" id="KW-0408">Iron</keyword>
<dbReference type="Proteomes" id="UP001501671">
    <property type="component" value="Unassembled WGS sequence"/>
</dbReference>
<proteinExistence type="inferred from homology"/>
<dbReference type="EMBL" id="BAABFO010000026">
    <property type="protein sequence ID" value="GAA4340541.1"/>
    <property type="molecule type" value="Genomic_DNA"/>
</dbReference>
<evidence type="ECO:0000256" key="2">
    <source>
        <dbReference type="ARBA" id="ARBA00022714"/>
    </source>
</evidence>
<dbReference type="PANTHER" id="PTHR43756:SF1">
    <property type="entry name" value="3-PHENYLPROPIONATE_CINNAMIC ACID DIOXYGENASE SUBUNIT ALPHA"/>
    <property type="match status" value="1"/>
</dbReference>
<keyword evidence="9" id="KW-1185">Reference proteome</keyword>
<evidence type="ECO:0000313" key="8">
    <source>
        <dbReference type="EMBL" id="GAA4340541.1"/>
    </source>
</evidence>
<dbReference type="Pfam" id="PF00355">
    <property type="entry name" value="Rieske"/>
    <property type="match status" value="1"/>
</dbReference>
<feature type="domain" description="Rieske" evidence="7">
    <location>
        <begin position="48"/>
        <end position="163"/>
    </location>
</feature>
<keyword evidence="6" id="KW-0411">Iron-sulfur</keyword>
<organism evidence="8 9">
    <name type="scientific">Pigmentiphaga soli</name>
    <dbReference type="NCBI Taxonomy" id="1007095"/>
    <lineage>
        <taxon>Bacteria</taxon>
        <taxon>Pseudomonadati</taxon>
        <taxon>Pseudomonadota</taxon>
        <taxon>Betaproteobacteria</taxon>
        <taxon>Burkholderiales</taxon>
        <taxon>Alcaligenaceae</taxon>
        <taxon>Pigmentiphaga</taxon>
    </lineage>
</organism>
<comment type="similarity">
    <text evidence="1">Belongs to the bacterial ring-hydroxylating dioxygenase alpha subunit family.</text>
</comment>
<dbReference type="PRINTS" id="PR00090">
    <property type="entry name" value="RNGDIOXGNASE"/>
</dbReference>
<dbReference type="InterPro" id="IPR015879">
    <property type="entry name" value="Ring_hydroxy_dOase_asu_C_dom"/>
</dbReference>